<comment type="caution">
    <text evidence="6">The sequence shown here is derived from an EMBL/GenBank/DDBJ whole genome shotgun (WGS) entry which is preliminary data.</text>
</comment>
<accession>A0ABR7JP45</accession>
<sequence>MEDKIIEISFGIIGYAGDAKGLAFEAISESKKGNIEKARNLIKESKEAIQKAHRYQTELIQNEAQGNKTEMSVILVHAQDHLMNAMNFQQLSEEFIDLYERLEEKAVQI</sequence>
<dbReference type="InterPro" id="IPR003188">
    <property type="entry name" value="PTS_IIA_lac/cel"/>
</dbReference>
<dbReference type="SUPFAM" id="SSF46973">
    <property type="entry name" value="Enzyme IIa from lactose specific PTS, IIa-lac"/>
    <property type="match status" value="1"/>
</dbReference>
<dbReference type="PANTHER" id="PTHR34382:SF7">
    <property type="entry name" value="PTS SYSTEM N,N'-DIACETYLCHITOBIOSE-SPECIFIC EIIA COMPONENT"/>
    <property type="match status" value="1"/>
</dbReference>
<dbReference type="EMBL" id="JACRWE010000003">
    <property type="protein sequence ID" value="MBC5996635.1"/>
    <property type="molecule type" value="Genomic_DNA"/>
</dbReference>
<keyword evidence="3" id="KW-0808">Transferase</keyword>
<protein>
    <submittedName>
        <fullName evidence="6">PTS lactose/cellobiose transporter subunit IIA</fullName>
    </submittedName>
</protein>
<dbReference type="CDD" id="cd00215">
    <property type="entry name" value="PTS_IIA_lac"/>
    <property type="match status" value="1"/>
</dbReference>
<dbReference type="InterPro" id="IPR036542">
    <property type="entry name" value="PTS_IIA_lac/cel_sf"/>
</dbReference>
<keyword evidence="7" id="KW-1185">Reference proteome</keyword>
<evidence type="ECO:0000256" key="2">
    <source>
        <dbReference type="ARBA" id="ARBA00022597"/>
    </source>
</evidence>
<evidence type="ECO:0000256" key="4">
    <source>
        <dbReference type="ARBA" id="ARBA00022683"/>
    </source>
</evidence>
<dbReference type="RefSeq" id="WP_153926183.1">
    <property type="nucleotide sequence ID" value="NZ_JACRWE010000003.1"/>
</dbReference>
<evidence type="ECO:0000313" key="7">
    <source>
        <dbReference type="Proteomes" id="UP000609849"/>
    </source>
</evidence>
<dbReference type="PIRSF" id="PIRSF000699">
    <property type="entry name" value="PTS_IILac_III"/>
    <property type="match status" value="1"/>
</dbReference>
<organism evidence="6 7">
    <name type="scientific">Romboutsia faecis</name>
    <dbReference type="NCBI Taxonomy" id="2764597"/>
    <lineage>
        <taxon>Bacteria</taxon>
        <taxon>Bacillati</taxon>
        <taxon>Bacillota</taxon>
        <taxon>Clostridia</taxon>
        <taxon>Peptostreptococcales</taxon>
        <taxon>Peptostreptococcaceae</taxon>
        <taxon>Romboutsia</taxon>
    </lineage>
</organism>
<feature type="modified residue" description="Phosphohistidine; by HPr" evidence="5">
    <location>
        <position position="77"/>
    </location>
</feature>
<evidence type="ECO:0000256" key="5">
    <source>
        <dbReference type="PROSITE-ProRule" id="PRU00418"/>
    </source>
</evidence>
<name>A0ABR7JP45_9FIRM</name>
<evidence type="ECO:0000256" key="1">
    <source>
        <dbReference type="ARBA" id="ARBA00022448"/>
    </source>
</evidence>
<dbReference type="PROSITE" id="PS51095">
    <property type="entry name" value="PTS_EIIA_TYPE_3"/>
    <property type="match status" value="1"/>
</dbReference>
<keyword evidence="1" id="KW-0813">Transport</keyword>
<reference evidence="6 7" key="1">
    <citation type="submission" date="2020-08" db="EMBL/GenBank/DDBJ databases">
        <authorList>
            <person name="Liu C."/>
            <person name="Sun Q."/>
        </authorList>
    </citation>
    <scope>NUCLEOTIDE SEQUENCE [LARGE SCALE GENOMIC DNA]</scope>
    <source>
        <strain evidence="6 7">NSJ-18</strain>
    </source>
</reference>
<proteinExistence type="predicted"/>
<gene>
    <name evidence="6" type="ORF">H8923_07675</name>
</gene>
<dbReference type="PANTHER" id="PTHR34382">
    <property type="entry name" value="PTS SYSTEM N,N'-DIACETYLCHITOBIOSE-SPECIFIC EIIA COMPONENT"/>
    <property type="match status" value="1"/>
</dbReference>
<dbReference type="Pfam" id="PF02255">
    <property type="entry name" value="PTS_IIA"/>
    <property type="match status" value="1"/>
</dbReference>
<dbReference type="Gene3D" id="1.20.58.80">
    <property type="entry name" value="Phosphotransferase system, lactose/cellobiose-type IIA subunit"/>
    <property type="match status" value="1"/>
</dbReference>
<dbReference type="Proteomes" id="UP000609849">
    <property type="component" value="Unassembled WGS sequence"/>
</dbReference>
<evidence type="ECO:0000313" key="6">
    <source>
        <dbReference type="EMBL" id="MBC5996635.1"/>
    </source>
</evidence>
<keyword evidence="2" id="KW-0762">Sugar transport</keyword>
<evidence type="ECO:0000256" key="3">
    <source>
        <dbReference type="ARBA" id="ARBA00022679"/>
    </source>
</evidence>
<keyword evidence="4" id="KW-0598">Phosphotransferase system</keyword>